<accession>A0A1G2KVH8</accession>
<dbReference type="AlphaFoldDB" id="A0A1G2KVH8"/>
<evidence type="ECO:0000313" key="3">
    <source>
        <dbReference type="Proteomes" id="UP000177811"/>
    </source>
</evidence>
<dbReference type="EMBL" id="MHQL01000034">
    <property type="protein sequence ID" value="OHA02461.1"/>
    <property type="molecule type" value="Genomic_DNA"/>
</dbReference>
<name>A0A1G2KVH8_9BACT</name>
<keyword evidence="1" id="KW-0472">Membrane</keyword>
<evidence type="ECO:0000313" key="2">
    <source>
        <dbReference type="EMBL" id="OHA02461.1"/>
    </source>
</evidence>
<sequence>MSLIFLIVGVVLAIMGGWYVISGAYYMRKAEGHLKWLRNRAGWSVEEAGKSRYPLSEISWVIYLLNRGGSYDMEDPTNTGIAPEWIGSSKAELTELWKKAYRFHAERALRMLRDHSAYVSASVLKIYIEEAGSSLAEFGTSEEEIDRLAHENHLLMHDIPDWFKCSDHCKSNFH</sequence>
<reference evidence="2 3" key="1">
    <citation type="journal article" date="2016" name="Nat. Commun.">
        <title>Thousands of microbial genomes shed light on interconnected biogeochemical processes in an aquifer system.</title>
        <authorList>
            <person name="Anantharaman K."/>
            <person name="Brown C.T."/>
            <person name="Hug L.A."/>
            <person name="Sharon I."/>
            <person name="Castelle C.J."/>
            <person name="Probst A.J."/>
            <person name="Thomas B.C."/>
            <person name="Singh A."/>
            <person name="Wilkins M.J."/>
            <person name="Karaoz U."/>
            <person name="Brodie E.L."/>
            <person name="Williams K.H."/>
            <person name="Hubbard S.S."/>
            <person name="Banfield J.F."/>
        </authorList>
    </citation>
    <scope>NUCLEOTIDE SEQUENCE [LARGE SCALE GENOMIC DNA]</scope>
</reference>
<feature type="transmembrane region" description="Helical" evidence="1">
    <location>
        <begin position="6"/>
        <end position="27"/>
    </location>
</feature>
<gene>
    <name evidence="2" type="ORF">A3C16_05290</name>
</gene>
<proteinExistence type="predicted"/>
<protein>
    <submittedName>
        <fullName evidence="2">Uncharacterized protein</fullName>
    </submittedName>
</protein>
<evidence type="ECO:0000256" key="1">
    <source>
        <dbReference type="SAM" id="Phobius"/>
    </source>
</evidence>
<organism evidence="2 3">
    <name type="scientific">Candidatus Sungbacteria bacterium RIFCSPHIGHO2_02_FULL_51_29</name>
    <dbReference type="NCBI Taxonomy" id="1802273"/>
    <lineage>
        <taxon>Bacteria</taxon>
        <taxon>Candidatus Sungiibacteriota</taxon>
    </lineage>
</organism>
<keyword evidence="1" id="KW-1133">Transmembrane helix</keyword>
<dbReference type="Proteomes" id="UP000177811">
    <property type="component" value="Unassembled WGS sequence"/>
</dbReference>
<keyword evidence="1" id="KW-0812">Transmembrane</keyword>
<comment type="caution">
    <text evidence="2">The sequence shown here is derived from an EMBL/GenBank/DDBJ whole genome shotgun (WGS) entry which is preliminary data.</text>
</comment>